<evidence type="ECO:0000256" key="10">
    <source>
        <dbReference type="SAM" id="Phobius"/>
    </source>
</evidence>
<evidence type="ECO:0000256" key="9">
    <source>
        <dbReference type="ARBA" id="ARBA00023306"/>
    </source>
</evidence>
<name>A0AAT9LA66_9FIRM</name>
<evidence type="ECO:0000256" key="5">
    <source>
        <dbReference type="ARBA" id="ARBA00022618"/>
    </source>
</evidence>
<evidence type="ECO:0000256" key="1">
    <source>
        <dbReference type="ARBA" id="ARBA00004651"/>
    </source>
</evidence>
<evidence type="ECO:0000256" key="3">
    <source>
        <dbReference type="ARBA" id="ARBA00021907"/>
    </source>
</evidence>
<organism evidence="13">
    <name type="scientific">Candidatus Fermentithermobacillus carboniphilus</name>
    <dbReference type="NCBI Taxonomy" id="3085328"/>
    <lineage>
        <taxon>Bacteria</taxon>
        <taxon>Bacillati</taxon>
        <taxon>Bacillota</taxon>
        <taxon>Candidatus Fermentithermobacillia</taxon>
        <taxon>Candidatus Fermentithermobacillales</taxon>
        <taxon>Candidatus Fermentithermobacillaceae</taxon>
        <taxon>Candidatus Fermentithermobacillus</taxon>
    </lineage>
</organism>
<sequence length="272" mass="29784">MLSAFTTGFALFLLGMSFLVSVNLRFIFSTVEQQMEIQAYLKKDISESETSKILEIVKNTGGVREVNYVSKEKALEELKAMFRDKASVLDTLGDENPLPASIRVRTEKVEDIPRVVGELKKIPGVVDVIYQEEVSRRLASVGRAIQIVSFGGVVIVGFVAVMVIGNSIRLTIYSRRHEISIMKLVGATDGFILGPFLLEGIVLGVLGSLVGSGFAAGLYVWIVQRVGSVLPFIPMLRLDFDVLCDMLGIVLVTGVMVGMAGSVFSLRRHLRI</sequence>
<protein>
    <recommendedName>
        <fullName evidence="3">Cell division protein FtsX</fullName>
    </recommendedName>
</protein>
<dbReference type="InterPro" id="IPR003838">
    <property type="entry name" value="ABC3_permease_C"/>
</dbReference>
<dbReference type="EMBL" id="CP062796">
    <property type="protein sequence ID" value="QUL97956.1"/>
    <property type="molecule type" value="Genomic_DNA"/>
</dbReference>
<feature type="transmembrane region" description="Helical" evidence="10">
    <location>
        <begin position="191"/>
        <end position="222"/>
    </location>
</feature>
<dbReference type="InterPro" id="IPR058204">
    <property type="entry name" value="FtsX_firmicutes-type"/>
</dbReference>
<feature type="domain" description="FtsX extracellular" evidence="12">
    <location>
        <begin position="36"/>
        <end position="128"/>
    </location>
</feature>
<keyword evidence="6 10" id="KW-0812">Transmembrane</keyword>
<keyword evidence="5" id="KW-0132">Cell division</keyword>
<dbReference type="InterPro" id="IPR004513">
    <property type="entry name" value="FtsX"/>
</dbReference>
<evidence type="ECO:0000256" key="7">
    <source>
        <dbReference type="ARBA" id="ARBA00022989"/>
    </source>
</evidence>
<evidence type="ECO:0000256" key="4">
    <source>
        <dbReference type="ARBA" id="ARBA00022475"/>
    </source>
</evidence>
<dbReference type="PIRSF" id="PIRSF003097">
    <property type="entry name" value="FtsX"/>
    <property type="match status" value="1"/>
</dbReference>
<evidence type="ECO:0000256" key="6">
    <source>
        <dbReference type="ARBA" id="ARBA00022692"/>
    </source>
</evidence>
<evidence type="ECO:0000313" key="13">
    <source>
        <dbReference type="EMBL" id="QUL97956.1"/>
    </source>
</evidence>
<evidence type="ECO:0000256" key="2">
    <source>
        <dbReference type="ARBA" id="ARBA00007379"/>
    </source>
</evidence>
<comment type="similarity">
    <text evidence="2">Belongs to the ABC-4 integral membrane protein family. FtsX subfamily.</text>
</comment>
<dbReference type="Gene3D" id="3.30.70.3040">
    <property type="match status" value="1"/>
</dbReference>
<dbReference type="GO" id="GO:0051301">
    <property type="term" value="P:cell division"/>
    <property type="evidence" value="ECO:0007669"/>
    <property type="project" value="UniProtKB-KW"/>
</dbReference>
<dbReference type="NCBIfam" id="NF038347">
    <property type="entry name" value="FtsX_Gpos"/>
    <property type="match status" value="1"/>
</dbReference>
<evidence type="ECO:0000256" key="8">
    <source>
        <dbReference type="ARBA" id="ARBA00023136"/>
    </source>
</evidence>
<dbReference type="KEGG" id="fcz:IMF26_07730"/>
<reference evidence="13" key="1">
    <citation type="submission" date="2020-10" db="EMBL/GenBank/DDBJ databases">
        <authorList>
            <person name="Kadnikov V."/>
            <person name="Beletsky A.V."/>
            <person name="Mardanov A.V."/>
            <person name="Karnachuk O.V."/>
            <person name="Ravin N.V."/>
        </authorList>
    </citation>
    <scope>NUCLEOTIDE SEQUENCE</scope>
    <source>
        <strain evidence="13">Bu02</strain>
    </source>
</reference>
<dbReference type="InterPro" id="IPR040690">
    <property type="entry name" value="FtsX_ECD"/>
</dbReference>
<dbReference type="PANTHER" id="PTHR47755">
    <property type="entry name" value="CELL DIVISION PROTEIN FTSX"/>
    <property type="match status" value="1"/>
</dbReference>
<dbReference type="PANTHER" id="PTHR47755:SF1">
    <property type="entry name" value="CELL DIVISION PROTEIN FTSX"/>
    <property type="match status" value="1"/>
</dbReference>
<keyword evidence="9" id="KW-0131">Cell cycle</keyword>
<dbReference type="Pfam" id="PF02687">
    <property type="entry name" value="FtsX"/>
    <property type="match status" value="1"/>
</dbReference>
<keyword evidence="7 10" id="KW-1133">Transmembrane helix</keyword>
<dbReference type="AlphaFoldDB" id="A0AAT9LA66"/>
<feature type="transmembrane region" description="Helical" evidence="10">
    <location>
        <begin position="242"/>
        <end position="266"/>
    </location>
</feature>
<dbReference type="GO" id="GO:0005886">
    <property type="term" value="C:plasma membrane"/>
    <property type="evidence" value="ECO:0007669"/>
    <property type="project" value="UniProtKB-SubCell"/>
</dbReference>
<reference evidence="13" key="2">
    <citation type="journal article" date="2023" name="Biology">
        <title>Prokaryotic Life Associated with Coal-Fire Gas Vents Revealed by Metagenomics.</title>
        <authorList>
            <person name="Kadnikov V.V."/>
            <person name="Mardanov A.V."/>
            <person name="Beletsky A.V."/>
            <person name="Karnachuk O.V."/>
            <person name="Ravin N.V."/>
        </authorList>
    </citation>
    <scope>NUCLEOTIDE SEQUENCE</scope>
    <source>
        <strain evidence="13">Bu02</strain>
    </source>
</reference>
<proteinExistence type="inferred from homology"/>
<keyword evidence="4" id="KW-1003">Cell membrane</keyword>
<feature type="transmembrane region" description="Helical" evidence="10">
    <location>
        <begin position="147"/>
        <end position="170"/>
    </location>
</feature>
<evidence type="ECO:0000259" key="11">
    <source>
        <dbReference type="Pfam" id="PF02687"/>
    </source>
</evidence>
<gene>
    <name evidence="13" type="ORF">IMF26_07730</name>
</gene>
<keyword evidence="8 10" id="KW-0472">Membrane</keyword>
<comment type="subcellular location">
    <subcellularLocation>
        <location evidence="1">Cell membrane</location>
        <topology evidence="1">Multi-pass membrane protein</topology>
    </subcellularLocation>
</comment>
<evidence type="ECO:0000259" key="12">
    <source>
        <dbReference type="Pfam" id="PF18075"/>
    </source>
</evidence>
<feature type="domain" description="ABC3 transporter permease C-terminal" evidence="11">
    <location>
        <begin position="153"/>
        <end position="268"/>
    </location>
</feature>
<dbReference type="Pfam" id="PF18075">
    <property type="entry name" value="FtsX_ECD"/>
    <property type="match status" value="1"/>
</dbReference>
<accession>A0AAT9LA66</accession>